<comment type="caution">
    <text evidence="2">The sequence shown here is derived from an EMBL/GenBank/DDBJ whole genome shotgun (WGS) entry which is preliminary data.</text>
</comment>
<feature type="domain" description="Siroheme decarboxylase AsnC-like ligand binding" evidence="1">
    <location>
        <begin position="37"/>
        <end position="121"/>
    </location>
</feature>
<sequence length="132" mass="14947">TPDPAAPFRPEDLPQLRAWQADGTLRRFALLLFHRASGFAANGMCCWHVPEAEADGFGRRLAAEPDVTHCYARPLTPAFPFNLYAMIHKSSWQEGFDTFRRLTDAAGLPPGKVLFSTREYKKSSVRFFLEED</sequence>
<gene>
    <name evidence="2" type="ORF">IAC79_05715</name>
</gene>
<dbReference type="AlphaFoldDB" id="A0A9D1NMU0"/>
<feature type="non-terminal residue" evidence="2">
    <location>
        <position position="1"/>
    </location>
</feature>
<dbReference type="InterPro" id="IPR040523">
    <property type="entry name" value="AsnC_trans_reg2"/>
</dbReference>
<dbReference type="Proteomes" id="UP000886845">
    <property type="component" value="Unassembled WGS sequence"/>
</dbReference>
<protein>
    <submittedName>
        <fullName evidence="2">Lrp/AsnC family transcriptional regulator</fullName>
    </submittedName>
</protein>
<dbReference type="Pfam" id="PF17805">
    <property type="entry name" value="AsnC_trans_reg2"/>
    <property type="match status" value="1"/>
</dbReference>
<evidence type="ECO:0000313" key="3">
    <source>
        <dbReference type="Proteomes" id="UP000886845"/>
    </source>
</evidence>
<organism evidence="2 3">
    <name type="scientific">Candidatus Spyradenecus faecavium</name>
    <dbReference type="NCBI Taxonomy" id="2840947"/>
    <lineage>
        <taxon>Bacteria</taxon>
        <taxon>Pseudomonadati</taxon>
        <taxon>Lentisphaerota</taxon>
        <taxon>Lentisphaeria</taxon>
        <taxon>Lentisphaerales</taxon>
        <taxon>Lentisphaeraceae</taxon>
        <taxon>Lentisphaeraceae incertae sedis</taxon>
        <taxon>Candidatus Spyradenecus</taxon>
    </lineage>
</organism>
<reference evidence="2" key="1">
    <citation type="submission" date="2020-10" db="EMBL/GenBank/DDBJ databases">
        <authorList>
            <person name="Gilroy R."/>
        </authorList>
    </citation>
    <scope>NUCLEOTIDE SEQUENCE</scope>
    <source>
        <strain evidence="2">35461</strain>
    </source>
</reference>
<proteinExistence type="predicted"/>
<evidence type="ECO:0000259" key="1">
    <source>
        <dbReference type="Pfam" id="PF17805"/>
    </source>
</evidence>
<dbReference type="EMBL" id="DVOR01000183">
    <property type="protein sequence ID" value="HIV09589.1"/>
    <property type="molecule type" value="Genomic_DNA"/>
</dbReference>
<evidence type="ECO:0000313" key="2">
    <source>
        <dbReference type="EMBL" id="HIV09589.1"/>
    </source>
</evidence>
<dbReference type="Gene3D" id="3.30.70.3460">
    <property type="match status" value="1"/>
</dbReference>
<name>A0A9D1NMU0_9BACT</name>
<accession>A0A9D1NMU0</accession>
<reference evidence="2" key="2">
    <citation type="journal article" date="2021" name="PeerJ">
        <title>Extensive microbial diversity within the chicken gut microbiome revealed by metagenomics and culture.</title>
        <authorList>
            <person name="Gilroy R."/>
            <person name="Ravi A."/>
            <person name="Getino M."/>
            <person name="Pursley I."/>
            <person name="Horton D.L."/>
            <person name="Alikhan N.F."/>
            <person name="Baker D."/>
            <person name="Gharbi K."/>
            <person name="Hall N."/>
            <person name="Watson M."/>
            <person name="Adriaenssens E.M."/>
            <person name="Foster-Nyarko E."/>
            <person name="Jarju S."/>
            <person name="Secka A."/>
            <person name="Antonio M."/>
            <person name="Oren A."/>
            <person name="Chaudhuri R.R."/>
            <person name="La Ragione R."/>
            <person name="Hildebrand F."/>
            <person name="Pallen M.J."/>
        </authorList>
    </citation>
    <scope>NUCLEOTIDE SEQUENCE</scope>
    <source>
        <strain evidence="2">35461</strain>
    </source>
</reference>